<dbReference type="PROSITE" id="PS00097">
    <property type="entry name" value="CARBAMOYLTRANSFERASE"/>
    <property type="match status" value="1"/>
</dbReference>
<comment type="caution">
    <text evidence="10">The sequence shown here is derived from an EMBL/GenBank/DDBJ whole genome shotgun (WGS) entry which is preliminary data.</text>
</comment>
<keyword evidence="4 7" id="KW-0665">Pyrimidine biosynthesis</keyword>
<feature type="binding site" evidence="7">
    <location>
        <position position="234"/>
    </location>
    <ligand>
        <name>L-aspartate</name>
        <dbReference type="ChEBI" id="CHEBI:29991"/>
    </ligand>
</feature>
<dbReference type="Pfam" id="PF00185">
    <property type="entry name" value="OTCace"/>
    <property type="match status" value="1"/>
</dbReference>
<evidence type="ECO:0000313" key="10">
    <source>
        <dbReference type="EMBL" id="GBC64133.1"/>
    </source>
</evidence>
<feature type="binding site" evidence="7">
    <location>
        <position position="273"/>
    </location>
    <ligand>
        <name>carbamoyl phosphate</name>
        <dbReference type="ChEBI" id="CHEBI:58228"/>
    </ligand>
</feature>
<evidence type="ECO:0000313" key="11">
    <source>
        <dbReference type="Proteomes" id="UP000288096"/>
    </source>
</evidence>
<feature type="domain" description="Aspartate/ornithine carbamoyltransferase Asp/Orn-binding" evidence="8">
    <location>
        <begin position="159"/>
        <end position="308"/>
    </location>
</feature>
<protein>
    <recommendedName>
        <fullName evidence="7">Aspartate carbamoyltransferase</fullName>
        <ecNumber evidence="7">2.1.3.2</ecNumber>
    </recommendedName>
    <alternativeName>
        <fullName evidence="7">Aspartate transcarbamylase</fullName>
        <shortName evidence="7">ATCase</shortName>
    </alternativeName>
</protein>
<dbReference type="Proteomes" id="UP000288096">
    <property type="component" value="Unassembled WGS sequence"/>
</dbReference>
<feature type="binding site" evidence="7">
    <location>
        <position position="139"/>
    </location>
    <ligand>
        <name>carbamoyl phosphate</name>
        <dbReference type="ChEBI" id="CHEBI:58228"/>
    </ligand>
</feature>
<dbReference type="EC" id="2.1.3.2" evidence="7"/>
<organism evidence="10 11">
    <name type="scientific">Desulfonema ishimotonii</name>
    <dbReference type="NCBI Taxonomy" id="45657"/>
    <lineage>
        <taxon>Bacteria</taxon>
        <taxon>Pseudomonadati</taxon>
        <taxon>Thermodesulfobacteriota</taxon>
        <taxon>Desulfobacteria</taxon>
        <taxon>Desulfobacterales</taxon>
        <taxon>Desulfococcaceae</taxon>
        <taxon>Desulfonema</taxon>
    </lineage>
</organism>
<evidence type="ECO:0000259" key="9">
    <source>
        <dbReference type="Pfam" id="PF02729"/>
    </source>
</evidence>
<comment type="function">
    <text evidence="5 7">Catalyzes the condensation of carbamoyl phosphate and aspartate to form carbamoyl aspartate and inorganic phosphate, the committed step in the de novo pyrimidine nucleotide biosynthesis pathway.</text>
</comment>
<comment type="subunit">
    <text evidence="7">Heterododecamer (2C3:3R2) of six catalytic PyrB chains organized as two trimers (C3), and six regulatory PyrI chains organized as three dimers (R2).</text>
</comment>
<dbReference type="Gene3D" id="3.40.50.1370">
    <property type="entry name" value="Aspartate/ornithine carbamoyltransferase"/>
    <property type="match status" value="2"/>
</dbReference>
<dbReference type="GO" id="GO:0006520">
    <property type="term" value="P:amino acid metabolic process"/>
    <property type="evidence" value="ECO:0007669"/>
    <property type="project" value="InterPro"/>
</dbReference>
<feature type="binding site" evidence="7">
    <location>
        <position position="61"/>
    </location>
    <ligand>
        <name>carbamoyl phosphate</name>
        <dbReference type="ChEBI" id="CHEBI:58228"/>
    </ligand>
</feature>
<evidence type="ECO:0000256" key="6">
    <source>
        <dbReference type="ARBA" id="ARBA00048859"/>
    </source>
</evidence>
<dbReference type="OrthoDB" id="9774690at2"/>
<dbReference type="NCBIfam" id="NF002032">
    <property type="entry name" value="PRK00856.1"/>
    <property type="match status" value="1"/>
</dbReference>
<dbReference type="InterPro" id="IPR006130">
    <property type="entry name" value="Asp/Orn_carbamoylTrfase"/>
</dbReference>
<sequence length="312" mass="35192">MSAFPLKHVYEAQQFNRELLDTVMQTADEMKADLADGGRRYARALDNKIMASLFYEPSTRTRFSFESAMLRLGGSIITTENAREFSSAAKGESLYDSTRIINGYADVIVMRHHEAGSAEKAASVSDIPVINAGDGAGQHPTQALLDLYTLKDSFGEISGLKVAMVGDLKYGRTVRSLSYLLTKYTGTEICFVSPPVCRMENDIKAHLDQYGIPWTEEANLDKVLPEADCVYMTRIQKERFNVPDEYEKAVGQYILTPERAEAMKPEAIIMHPLPRLNEISQEVDDNPRARYFEQARNGLYIRMALLWLLLNR</sequence>
<feature type="binding site" evidence="7">
    <location>
        <position position="90"/>
    </location>
    <ligand>
        <name>L-aspartate</name>
        <dbReference type="ChEBI" id="CHEBI:29991"/>
    </ligand>
</feature>
<dbReference type="InterPro" id="IPR002082">
    <property type="entry name" value="Asp_carbamoyltransf"/>
</dbReference>
<dbReference type="GO" id="GO:0004070">
    <property type="term" value="F:aspartate carbamoyltransferase activity"/>
    <property type="evidence" value="ECO:0007669"/>
    <property type="project" value="UniProtKB-UniRule"/>
</dbReference>
<dbReference type="Pfam" id="PF02729">
    <property type="entry name" value="OTCace_N"/>
    <property type="match status" value="1"/>
</dbReference>
<gene>
    <name evidence="7" type="primary">pyrB</name>
    <name evidence="10" type="ORF">DENIS_5151</name>
</gene>
<dbReference type="GO" id="GO:0006207">
    <property type="term" value="P:'de novo' pyrimidine nucleobase biosynthetic process"/>
    <property type="evidence" value="ECO:0007669"/>
    <property type="project" value="InterPro"/>
</dbReference>
<reference evidence="11" key="1">
    <citation type="submission" date="2017-11" db="EMBL/GenBank/DDBJ databases">
        <authorList>
            <person name="Watanabe M."/>
            <person name="Kojima H."/>
        </authorList>
    </citation>
    <scope>NUCLEOTIDE SEQUENCE [LARGE SCALE GENOMIC DNA]</scope>
    <source>
        <strain evidence="11">Tokyo 01</strain>
    </source>
</reference>
<feature type="binding site" evidence="7">
    <location>
        <position position="142"/>
    </location>
    <ligand>
        <name>carbamoyl phosphate</name>
        <dbReference type="ChEBI" id="CHEBI:58228"/>
    </ligand>
</feature>
<dbReference type="GO" id="GO:0016597">
    <property type="term" value="F:amino acid binding"/>
    <property type="evidence" value="ECO:0007669"/>
    <property type="project" value="InterPro"/>
</dbReference>
<feature type="binding site" evidence="7">
    <location>
        <position position="60"/>
    </location>
    <ligand>
        <name>carbamoyl phosphate</name>
        <dbReference type="ChEBI" id="CHEBI:58228"/>
    </ligand>
</feature>
<dbReference type="InterPro" id="IPR006132">
    <property type="entry name" value="Asp/Orn_carbamoyltranf_P-bd"/>
</dbReference>
<accession>A0A401G4M2</accession>
<dbReference type="NCBIfam" id="TIGR00670">
    <property type="entry name" value="asp_carb_tr"/>
    <property type="match status" value="1"/>
</dbReference>
<name>A0A401G4M2_9BACT</name>
<evidence type="ECO:0000256" key="7">
    <source>
        <dbReference type="HAMAP-Rule" id="MF_00001"/>
    </source>
</evidence>
<feature type="binding site" evidence="7">
    <location>
        <position position="111"/>
    </location>
    <ligand>
        <name>carbamoyl phosphate</name>
        <dbReference type="ChEBI" id="CHEBI:58228"/>
    </ligand>
</feature>
<feature type="binding site" evidence="7">
    <location>
        <position position="274"/>
    </location>
    <ligand>
        <name>carbamoyl phosphate</name>
        <dbReference type="ChEBI" id="CHEBI:58228"/>
    </ligand>
</feature>
<feature type="binding site" evidence="7">
    <location>
        <position position="172"/>
    </location>
    <ligand>
        <name>L-aspartate</name>
        <dbReference type="ChEBI" id="CHEBI:29991"/>
    </ligand>
</feature>
<dbReference type="InterPro" id="IPR006131">
    <property type="entry name" value="Asp_carbamoyltransf_Asp/Orn-bd"/>
</dbReference>
<dbReference type="FunFam" id="3.40.50.1370:FF:000001">
    <property type="entry name" value="Aspartate carbamoyltransferase"/>
    <property type="match status" value="1"/>
</dbReference>
<keyword evidence="11" id="KW-1185">Reference proteome</keyword>
<dbReference type="PANTHER" id="PTHR45753:SF6">
    <property type="entry name" value="ASPARTATE CARBAMOYLTRANSFERASE"/>
    <property type="match status" value="1"/>
</dbReference>
<dbReference type="GO" id="GO:0044205">
    <property type="term" value="P:'de novo' UMP biosynthetic process"/>
    <property type="evidence" value="ECO:0007669"/>
    <property type="project" value="UniProtKB-UniRule"/>
</dbReference>
<evidence type="ECO:0000256" key="4">
    <source>
        <dbReference type="ARBA" id="ARBA00022975"/>
    </source>
</evidence>
<dbReference type="InterPro" id="IPR036901">
    <property type="entry name" value="Asp/Orn_carbamoylTrfase_sf"/>
</dbReference>
<comment type="catalytic activity">
    <reaction evidence="6 7">
        <text>carbamoyl phosphate + L-aspartate = N-carbamoyl-L-aspartate + phosphate + H(+)</text>
        <dbReference type="Rhea" id="RHEA:20013"/>
        <dbReference type="ChEBI" id="CHEBI:15378"/>
        <dbReference type="ChEBI" id="CHEBI:29991"/>
        <dbReference type="ChEBI" id="CHEBI:32814"/>
        <dbReference type="ChEBI" id="CHEBI:43474"/>
        <dbReference type="ChEBI" id="CHEBI:58228"/>
        <dbReference type="EC" id="2.1.3.2"/>
    </reaction>
</comment>
<dbReference type="SUPFAM" id="SSF53671">
    <property type="entry name" value="Aspartate/ornithine carbamoyltransferase"/>
    <property type="match status" value="1"/>
</dbReference>
<keyword evidence="3 7" id="KW-0808">Transferase</keyword>
<proteinExistence type="inferred from homology"/>
<comment type="similarity">
    <text evidence="2 7">Belongs to the aspartate/ornithine carbamoyltransferase superfamily. ATCase family.</text>
</comment>
<evidence type="ECO:0000256" key="1">
    <source>
        <dbReference type="ARBA" id="ARBA00004852"/>
    </source>
</evidence>
<evidence type="ECO:0000259" key="8">
    <source>
        <dbReference type="Pfam" id="PF00185"/>
    </source>
</evidence>
<dbReference type="RefSeq" id="WP_124331133.1">
    <property type="nucleotide sequence ID" value="NZ_BEXT01000001.1"/>
</dbReference>
<reference evidence="11" key="2">
    <citation type="submission" date="2019-01" db="EMBL/GenBank/DDBJ databases">
        <title>Genome sequence of Desulfonema ishimotonii strain Tokyo 01.</title>
        <authorList>
            <person name="Fukui M."/>
        </authorList>
    </citation>
    <scope>NUCLEOTIDE SEQUENCE [LARGE SCALE GENOMIC DNA]</scope>
    <source>
        <strain evidence="11">Tokyo 01</strain>
    </source>
</reference>
<dbReference type="PRINTS" id="PR00101">
    <property type="entry name" value="ATCASE"/>
</dbReference>
<dbReference type="FunFam" id="3.40.50.1370:FF:000002">
    <property type="entry name" value="Aspartate carbamoyltransferase 2"/>
    <property type="match status" value="1"/>
</dbReference>
<dbReference type="PRINTS" id="PR00100">
    <property type="entry name" value="AOTCASE"/>
</dbReference>
<comment type="pathway">
    <text evidence="1 7">Pyrimidine metabolism; UMP biosynthesis via de novo pathway; (S)-dihydroorotate from bicarbonate: step 2/3.</text>
</comment>
<dbReference type="EMBL" id="BEXT01000001">
    <property type="protein sequence ID" value="GBC64133.1"/>
    <property type="molecule type" value="Genomic_DNA"/>
</dbReference>
<evidence type="ECO:0000256" key="3">
    <source>
        <dbReference type="ARBA" id="ARBA00022679"/>
    </source>
</evidence>
<dbReference type="HAMAP" id="MF_00001">
    <property type="entry name" value="Asp_carb_tr"/>
    <property type="match status" value="1"/>
</dbReference>
<dbReference type="AlphaFoldDB" id="A0A401G4M2"/>
<evidence type="ECO:0000256" key="5">
    <source>
        <dbReference type="ARBA" id="ARBA00043884"/>
    </source>
</evidence>
<evidence type="ECO:0000256" key="2">
    <source>
        <dbReference type="ARBA" id="ARBA00008896"/>
    </source>
</evidence>
<dbReference type="UniPathway" id="UPA00070">
    <property type="reaction ID" value="UER00116"/>
</dbReference>
<feature type="domain" description="Aspartate/ornithine carbamoyltransferase carbamoyl-P binding" evidence="9">
    <location>
        <begin position="7"/>
        <end position="151"/>
    </location>
</feature>
<dbReference type="PANTHER" id="PTHR45753">
    <property type="entry name" value="ORNITHINE CARBAMOYLTRANSFERASE, MITOCHONDRIAL"/>
    <property type="match status" value="1"/>
</dbReference>